<dbReference type="Gene3D" id="1.10.287.470">
    <property type="entry name" value="Helix hairpin bin"/>
    <property type="match status" value="1"/>
</dbReference>
<evidence type="ECO:0000313" key="8">
    <source>
        <dbReference type="Proteomes" id="UP001379533"/>
    </source>
</evidence>
<keyword evidence="3 6" id="KW-1133">Transmembrane helix</keyword>
<evidence type="ECO:0000256" key="2">
    <source>
        <dbReference type="ARBA" id="ARBA00022692"/>
    </source>
</evidence>
<evidence type="ECO:0000256" key="6">
    <source>
        <dbReference type="SAM" id="Phobius"/>
    </source>
</evidence>
<keyword evidence="8" id="KW-1185">Reference proteome</keyword>
<gene>
    <name evidence="7" type="ORF">LZC95_20290</name>
</gene>
<dbReference type="EMBL" id="CP089982">
    <property type="protein sequence ID" value="WXA99149.1"/>
    <property type="molecule type" value="Genomic_DNA"/>
</dbReference>
<dbReference type="RefSeq" id="WP_394849782.1">
    <property type="nucleotide sequence ID" value="NZ_CP089982.1"/>
</dbReference>
<evidence type="ECO:0000256" key="1">
    <source>
        <dbReference type="ARBA" id="ARBA00004167"/>
    </source>
</evidence>
<keyword evidence="5" id="KW-0175">Coiled coil</keyword>
<dbReference type="SUPFAM" id="SSF111369">
    <property type="entry name" value="HlyD-like secretion proteins"/>
    <property type="match status" value="1"/>
</dbReference>
<reference evidence="7 8" key="1">
    <citation type="submission" date="2021-12" db="EMBL/GenBank/DDBJ databases">
        <title>Discovery of the Pendulisporaceae a myxobacterial family with distinct sporulation behavior and unique specialized metabolism.</title>
        <authorList>
            <person name="Garcia R."/>
            <person name="Popoff A."/>
            <person name="Bader C.D."/>
            <person name="Loehr J."/>
            <person name="Walesch S."/>
            <person name="Walt C."/>
            <person name="Boldt J."/>
            <person name="Bunk B."/>
            <person name="Haeckl F.J.F.P.J."/>
            <person name="Gunesch A.P."/>
            <person name="Birkelbach J."/>
            <person name="Nuebel U."/>
            <person name="Pietschmann T."/>
            <person name="Bach T."/>
            <person name="Mueller R."/>
        </authorList>
    </citation>
    <scope>NUCLEOTIDE SEQUENCE [LARGE SCALE GENOMIC DNA]</scope>
    <source>
        <strain evidence="7 8">MSr12523</strain>
    </source>
</reference>
<protein>
    <submittedName>
        <fullName evidence="7">HlyD family efflux transporter periplasmic adaptor subunit</fullName>
    </submittedName>
</protein>
<keyword evidence="4 6" id="KW-0472">Membrane</keyword>
<evidence type="ECO:0000313" key="7">
    <source>
        <dbReference type="EMBL" id="WXA99149.1"/>
    </source>
</evidence>
<dbReference type="PANTHER" id="PTHR30386">
    <property type="entry name" value="MEMBRANE FUSION SUBUNIT OF EMRAB-TOLC MULTIDRUG EFFLUX PUMP"/>
    <property type="match status" value="1"/>
</dbReference>
<feature type="transmembrane region" description="Helical" evidence="6">
    <location>
        <begin position="21"/>
        <end position="40"/>
    </location>
</feature>
<dbReference type="Proteomes" id="UP001379533">
    <property type="component" value="Chromosome"/>
</dbReference>
<keyword evidence="2 6" id="KW-0812">Transmembrane</keyword>
<organism evidence="7 8">
    <name type="scientific">Pendulispora brunnea</name>
    <dbReference type="NCBI Taxonomy" id="2905690"/>
    <lineage>
        <taxon>Bacteria</taxon>
        <taxon>Pseudomonadati</taxon>
        <taxon>Myxococcota</taxon>
        <taxon>Myxococcia</taxon>
        <taxon>Myxococcales</taxon>
        <taxon>Sorangiineae</taxon>
        <taxon>Pendulisporaceae</taxon>
        <taxon>Pendulispora</taxon>
    </lineage>
</organism>
<proteinExistence type="predicted"/>
<dbReference type="Gene3D" id="2.40.30.170">
    <property type="match status" value="1"/>
</dbReference>
<sequence length="404" mass="43831">MATSFSRTLRSLERDAGRKRWPTALLAILIFGGWGTWLTLARVAVYAVTSNGRLEVAEIAHPVAAADTGRVTEMYVALDREVQKGDILLVLDTTLERKKLDEATARLSSLQPRMAAVQEQLAAESSVRNLQSKSSLANVERARIEQRRAEALASNQEHILKIKGRLRAEELTTAVDALNAEREAAESRHNAQSAKVDVDRLRVMGRYDDERAHSRVAELRRELADIEGEQVTTQALVETTRATIELKTVRSPASGRLGNITALQIGAVVRAGDVVATVVPHQRVHVVANFAPAEAVGRIVPGQRARVRMTGFAWTQYGLLSATVGRVANEPRDGTIRVELGLDAVSAAQGIPIQHGLPGAVEVEVERVAPWRLLFRAIGYAVVDGAAVRPADSSSTPGPGEARR</sequence>
<dbReference type="InterPro" id="IPR050739">
    <property type="entry name" value="MFP"/>
</dbReference>
<feature type="coiled-coil region" evidence="5">
    <location>
        <begin position="168"/>
        <end position="229"/>
    </location>
</feature>
<evidence type="ECO:0000256" key="4">
    <source>
        <dbReference type="ARBA" id="ARBA00023136"/>
    </source>
</evidence>
<evidence type="ECO:0000256" key="5">
    <source>
        <dbReference type="SAM" id="Coils"/>
    </source>
</evidence>
<accession>A0ABZ2KKT5</accession>
<comment type="subcellular location">
    <subcellularLocation>
        <location evidence="1">Membrane</location>
        <topology evidence="1">Single-pass membrane protein</topology>
    </subcellularLocation>
</comment>
<dbReference type="PANTHER" id="PTHR30386:SF26">
    <property type="entry name" value="TRANSPORT PROTEIN COMB"/>
    <property type="match status" value="1"/>
</dbReference>
<dbReference type="PRINTS" id="PR01490">
    <property type="entry name" value="RTXTOXIND"/>
</dbReference>
<dbReference type="Gene3D" id="2.40.50.100">
    <property type="match status" value="1"/>
</dbReference>
<name>A0ABZ2KKT5_9BACT</name>
<evidence type="ECO:0000256" key="3">
    <source>
        <dbReference type="ARBA" id="ARBA00022989"/>
    </source>
</evidence>